<dbReference type="Proteomes" id="UP000287394">
    <property type="component" value="Chromosome"/>
</dbReference>
<organism evidence="1 2">
    <name type="scientific">Capsulimonas corticalis</name>
    <dbReference type="NCBI Taxonomy" id="2219043"/>
    <lineage>
        <taxon>Bacteria</taxon>
        <taxon>Bacillati</taxon>
        <taxon>Armatimonadota</taxon>
        <taxon>Armatimonadia</taxon>
        <taxon>Capsulimonadales</taxon>
        <taxon>Capsulimonadaceae</taxon>
        <taxon>Capsulimonas</taxon>
    </lineage>
</organism>
<dbReference type="KEGG" id="ccot:CCAX7_17920"/>
<dbReference type="RefSeq" id="WP_119324160.1">
    <property type="nucleotide sequence ID" value="NZ_AP025739.1"/>
</dbReference>
<name>A0A402D3W8_9BACT</name>
<gene>
    <name evidence="1" type="ORF">CCAX7_17920</name>
</gene>
<keyword evidence="2" id="KW-1185">Reference proteome</keyword>
<evidence type="ECO:0000313" key="1">
    <source>
        <dbReference type="EMBL" id="BDI29741.1"/>
    </source>
</evidence>
<dbReference type="AlphaFoldDB" id="A0A402D3W8"/>
<evidence type="ECO:0000313" key="2">
    <source>
        <dbReference type="Proteomes" id="UP000287394"/>
    </source>
</evidence>
<proteinExistence type="predicted"/>
<reference evidence="1 2" key="1">
    <citation type="journal article" date="2019" name="Int. J. Syst. Evol. Microbiol.">
        <title>Capsulimonas corticalis gen. nov., sp. nov., an aerobic capsulated bacterium, of a novel bacterial order, Capsulimonadales ord. nov., of the class Armatimonadia of the phylum Armatimonadetes.</title>
        <authorList>
            <person name="Li J."/>
            <person name="Kudo C."/>
            <person name="Tonouchi A."/>
        </authorList>
    </citation>
    <scope>NUCLEOTIDE SEQUENCE [LARGE SCALE GENOMIC DNA]</scope>
    <source>
        <strain evidence="1 2">AX-7</strain>
    </source>
</reference>
<protein>
    <submittedName>
        <fullName evidence="1">Uncharacterized protein</fullName>
    </submittedName>
</protein>
<sequence>MSIENRLLHRPGGALAFYPSPVGQIAILALAVLMVGVTPGMLFPHGRPTTDPVDTLLALFGIFGGLYLAGLSGPQRLTIQTQDRTYRYSDYRKLPLTRFANAVSPPRIPFLLDRREGALDADAQGVALRTLKGNKPGAVYCWILLIWKDESRLPVLLAFTRKSEDAQTLLSETTELLNLPIVEKQF</sequence>
<dbReference type="EMBL" id="AP025739">
    <property type="protein sequence ID" value="BDI29741.1"/>
    <property type="molecule type" value="Genomic_DNA"/>
</dbReference>
<accession>A0A402D3W8</accession>